<feature type="transmembrane region" description="Helical" evidence="13">
    <location>
        <begin position="224"/>
        <end position="243"/>
    </location>
</feature>
<evidence type="ECO:0000256" key="13">
    <source>
        <dbReference type="SAM" id="Phobius"/>
    </source>
</evidence>
<feature type="region of interest" description="Disordered" evidence="12">
    <location>
        <begin position="1195"/>
        <end position="1227"/>
    </location>
</feature>
<dbReference type="GO" id="GO:0046872">
    <property type="term" value="F:metal ion binding"/>
    <property type="evidence" value="ECO:0007669"/>
    <property type="project" value="UniProtKB-KW"/>
</dbReference>
<accession>A0A9P6CM63</accession>
<dbReference type="GO" id="GO:0006874">
    <property type="term" value="P:intracellular calcium ion homeostasis"/>
    <property type="evidence" value="ECO:0007669"/>
    <property type="project" value="TreeGrafter"/>
</dbReference>
<comment type="similarity">
    <text evidence="2">Belongs to the cation transport ATPase (P-type) (TC 3.A.3) family. Type V subfamily.</text>
</comment>
<dbReference type="GO" id="GO:0005789">
    <property type="term" value="C:endoplasmic reticulum membrane"/>
    <property type="evidence" value="ECO:0007669"/>
    <property type="project" value="UniProtKB-SubCell"/>
</dbReference>
<sequence>MVPSRPVAISVNSPEIARASLHVSRPWQTHIYGFPFLSLYPVLAYAYYIKYDQWLVSEEWTFLACVSLGVGHALSFLITKWSTGARAFITTRKANSIEEADCIRIVPNLHRGSGDIVKLDKRDPTDPSTYTFNYQRDTYTILEVSPLTFSRLPYPSSGRPPLSTFYQPTGLQSTVLESLLGLYGTNEFNIPIPSFTELFGEHATAPFFVFQIFCVALWCLDEYWYYSLFTLFMLVVFECTVVYQRVRTLTEFRTMSVAPYPINCYRNRKWSELQTDGLLPGDVVSVARKQVETTVPADILLVHGTCIVNEAMLSGESTPLLKESIQLLEGSENLDVDGAHKNAVLFSGTKVLQASSTSSELAPPIQTPDGGCLGVVLRTGFGTAQGQLVRTMIFSTERVSANNLESFLFIGFLLIFAIAASWYVWVKGIERDLKKSKLLLDCILIITSVVPPELPMELSLAVNASLVALSKFAIFCTEPFRIPFAGRVDVCCFDKTGTITAENLVLEGIVGVDPKDYRRLVNVKETSRETTLCLAAAHALVKLDDGTIVGDPMEKTTLEALDWTLGKGDVLQPSATNAYAPHRTQVGIRRRFQFSSALKRMSTVSVLPGGKIIAAVKGAPETIKGMLAVVPDHYDETYKWFMRRGSRVLALGIKDMESMPLDKINKLSRDQVESRLVFAGFLVFHCPLKPDAVEVIKMLADSSHRCIMITGDNPLTAVHVAHDVEIVDRDVLILDIQENPKSESDLYWRTVDDRKVIPVDPSEPLDLSLFEEYDICITGAAMKQYVSKPSWNDLVQNTWVYARVSPSQKEHILTTLKTLGYTTLMAGDGTNDVGALKQAHIGVALLDGTPEDLQKIAERFKLERVKKVYESQLKISARFGQPPPPVPPAIAHLLPEAVAAQQRAAADLQTARKKNPMEKFDLAAITDKMAEMEGDDEVPKIKLGDASCAAPFTSKLGHVAAITHIIRQGRCTLVATIQMYKILALNCLITAYSLSVQYLDGIKFGDYQVTITGMLMSVCFLCISRAKPVEKLSRERPLGNIFNFYVLLSVLLQFALHIATLVYITNLTHSYETRGPIDLEAKFEPSLLNTAIYLLGLSQQVSTFTINFQGRPFREGIRENAALWWGLVGASAVAFSGATDFMPELNRWLQIVEMESSFKTRLTASMIVDFVGCWILEKTCKYLFANLEPKEMVTRGRERREERRRLEDIAKATTGGAQETSVGKKTQ</sequence>
<evidence type="ECO:0000259" key="14">
    <source>
        <dbReference type="Pfam" id="PF00122"/>
    </source>
</evidence>
<feature type="transmembrane region" description="Helical" evidence="13">
    <location>
        <begin position="1086"/>
        <end position="1108"/>
    </location>
</feature>
<evidence type="ECO:0000256" key="7">
    <source>
        <dbReference type="ARBA" id="ARBA00022840"/>
    </source>
</evidence>
<evidence type="ECO:0000256" key="2">
    <source>
        <dbReference type="ARBA" id="ARBA00006000"/>
    </source>
</evidence>
<dbReference type="InterPro" id="IPR018303">
    <property type="entry name" value="ATPase_P-typ_P_site"/>
</dbReference>
<dbReference type="Gene3D" id="3.40.1110.10">
    <property type="entry name" value="Calcium-transporting ATPase, cytoplasmic domain N"/>
    <property type="match status" value="1"/>
</dbReference>
<evidence type="ECO:0000256" key="3">
    <source>
        <dbReference type="ARBA" id="ARBA00022692"/>
    </source>
</evidence>
<dbReference type="CDD" id="cd07543">
    <property type="entry name" value="P-type_ATPase_cation"/>
    <property type="match status" value="1"/>
</dbReference>
<evidence type="ECO:0000256" key="5">
    <source>
        <dbReference type="ARBA" id="ARBA00022741"/>
    </source>
</evidence>
<keyword evidence="8" id="KW-0460">Magnesium</keyword>
<dbReference type="PANTHER" id="PTHR45630">
    <property type="entry name" value="CATION-TRANSPORTING ATPASE-RELATED"/>
    <property type="match status" value="1"/>
</dbReference>
<evidence type="ECO:0000256" key="4">
    <source>
        <dbReference type="ARBA" id="ARBA00022723"/>
    </source>
</evidence>
<feature type="compositionally biased region" description="Polar residues" evidence="12">
    <location>
        <begin position="1215"/>
        <end position="1227"/>
    </location>
</feature>
<keyword evidence="7" id="KW-0067">ATP-binding</keyword>
<feature type="compositionally biased region" description="Basic and acidic residues" evidence="12">
    <location>
        <begin position="1195"/>
        <end position="1210"/>
    </location>
</feature>
<dbReference type="GO" id="GO:0016887">
    <property type="term" value="F:ATP hydrolysis activity"/>
    <property type="evidence" value="ECO:0007669"/>
    <property type="project" value="InterPro"/>
</dbReference>
<dbReference type="InterPro" id="IPR023298">
    <property type="entry name" value="ATPase_P-typ_TM_dom_sf"/>
</dbReference>
<evidence type="ECO:0000256" key="12">
    <source>
        <dbReference type="SAM" id="MobiDB-lite"/>
    </source>
</evidence>
<evidence type="ECO:0000256" key="6">
    <source>
        <dbReference type="ARBA" id="ARBA00022824"/>
    </source>
</evidence>
<keyword evidence="11 13" id="KW-0472">Membrane</keyword>
<dbReference type="InterPro" id="IPR044492">
    <property type="entry name" value="P_typ_ATPase_HD_dom"/>
</dbReference>
<dbReference type="NCBIfam" id="TIGR01657">
    <property type="entry name" value="P-ATPase-V"/>
    <property type="match status" value="1"/>
</dbReference>
<dbReference type="SUPFAM" id="SSF81653">
    <property type="entry name" value="Calcium ATPase, transduction domain A"/>
    <property type="match status" value="1"/>
</dbReference>
<keyword evidence="4" id="KW-0479">Metal-binding</keyword>
<evidence type="ECO:0000256" key="8">
    <source>
        <dbReference type="ARBA" id="ARBA00022842"/>
    </source>
</evidence>
<dbReference type="SUPFAM" id="SSF81660">
    <property type="entry name" value="Metal cation-transporting ATPase, ATP-binding domain N"/>
    <property type="match status" value="1"/>
</dbReference>
<feature type="domain" description="P5A-ATPase transmembrane helical hairpin" evidence="15">
    <location>
        <begin position="25"/>
        <end position="95"/>
    </location>
</feature>
<evidence type="ECO:0000259" key="15">
    <source>
        <dbReference type="Pfam" id="PF23143"/>
    </source>
</evidence>
<dbReference type="SFLD" id="SFLDF00027">
    <property type="entry name" value="p-type_atpase"/>
    <property type="match status" value="1"/>
</dbReference>
<dbReference type="FunFam" id="3.40.50.1000:FF:000071">
    <property type="entry name" value="Cation-transporting ATPase"/>
    <property type="match status" value="1"/>
</dbReference>
<comment type="caution">
    <text evidence="16">The sequence shown here is derived from an EMBL/GenBank/DDBJ whole genome shotgun (WGS) entry which is preliminary data.</text>
</comment>
<dbReference type="InterPro" id="IPR036412">
    <property type="entry name" value="HAD-like_sf"/>
</dbReference>
<evidence type="ECO:0000256" key="1">
    <source>
        <dbReference type="ARBA" id="ARBA00004477"/>
    </source>
</evidence>
<dbReference type="InterPro" id="IPR023299">
    <property type="entry name" value="ATPase_P-typ_cyto_dom_N"/>
</dbReference>
<dbReference type="InterPro" id="IPR006544">
    <property type="entry name" value="P-type_TPase_V"/>
</dbReference>
<feature type="transmembrane region" description="Helical" evidence="13">
    <location>
        <begin position="31"/>
        <end position="48"/>
    </location>
</feature>
<dbReference type="PRINTS" id="PR00119">
    <property type="entry name" value="CATATPASE"/>
</dbReference>
<evidence type="ECO:0000256" key="11">
    <source>
        <dbReference type="ARBA" id="ARBA00023136"/>
    </source>
</evidence>
<dbReference type="GO" id="GO:0015662">
    <property type="term" value="F:P-type ion transporter activity"/>
    <property type="evidence" value="ECO:0007669"/>
    <property type="project" value="TreeGrafter"/>
</dbReference>
<dbReference type="SUPFAM" id="SSF81665">
    <property type="entry name" value="Calcium ATPase, transmembrane domain M"/>
    <property type="match status" value="1"/>
</dbReference>
<dbReference type="Pfam" id="PF00122">
    <property type="entry name" value="E1-E2_ATPase"/>
    <property type="match status" value="1"/>
</dbReference>
<feature type="transmembrane region" description="Helical" evidence="13">
    <location>
        <begin position="407"/>
        <end position="425"/>
    </location>
</feature>
<dbReference type="InterPro" id="IPR008250">
    <property type="entry name" value="ATPase_P-typ_transduc_dom_A_sf"/>
</dbReference>
<dbReference type="SFLD" id="SFLDS00003">
    <property type="entry name" value="Haloacid_Dehalogenase"/>
    <property type="match status" value="1"/>
</dbReference>
<dbReference type="PROSITE" id="PS00154">
    <property type="entry name" value="ATPASE_E1_E2"/>
    <property type="match status" value="1"/>
</dbReference>
<dbReference type="InterPro" id="IPR023214">
    <property type="entry name" value="HAD_sf"/>
</dbReference>
<dbReference type="Pfam" id="PF23143">
    <property type="entry name" value="2TM_P5A-ATPase"/>
    <property type="match status" value="1"/>
</dbReference>
<feature type="transmembrane region" description="Helical" evidence="13">
    <location>
        <begin position="1120"/>
        <end position="1138"/>
    </location>
</feature>
<gene>
    <name evidence="16" type="ORF">BDZ94DRAFT_1288761</name>
</gene>
<evidence type="ECO:0000256" key="9">
    <source>
        <dbReference type="ARBA" id="ARBA00022967"/>
    </source>
</evidence>
<dbReference type="SUPFAM" id="SSF56784">
    <property type="entry name" value="HAD-like"/>
    <property type="match status" value="1"/>
</dbReference>
<keyword evidence="10 13" id="KW-1133">Transmembrane helix</keyword>
<organism evidence="16 17">
    <name type="scientific">Collybia nuda</name>
    <dbReference type="NCBI Taxonomy" id="64659"/>
    <lineage>
        <taxon>Eukaryota</taxon>
        <taxon>Fungi</taxon>
        <taxon>Dikarya</taxon>
        <taxon>Basidiomycota</taxon>
        <taxon>Agaricomycotina</taxon>
        <taxon>Agaricomycetes</taxon>
        <taxon>Agaricomycetidae</taxon>
        <taxon>Agaricales</taxon>
        <taxon>Tricholomatineae</taxon>
        <taxon>Clitocybaceae</taxon>
        <taxon>Collybia</taxon>
    </lineage>
</organism>
<dbReference type="Gene3D" id="3.40.50.1000">
    <property type="entry name" value="HAD superfamily/HAD-like"/>
    <property type="match status" value="1"/>
</dbReference>
<dbReference type="Proteomes" id="UP000807353">
    <property type="component" value="Unassembled WGS sequence"/>
</dbReference>
<feature type="transmembrane region" description="Helical" evidence="13">
    <location>
        <begin position="1044"/>
        <end position="1066"/>
    </location>
</feature>
<dbReference type="InterPro" id="IPR047820">
    <property type="entry name" value="P5A-type_ATPase"/>
</dbReference>
<dbReference type="GO" id="GO:0005524">
    <property type="term" value="F:ATP binding"/>
    <property type="evidence" value="ECO:0007669"/>
    <property type="project" value="UniProtKB-KW"/>
</dbReference>
<dbReference type="Gene3D" id="2.70.150.10">
    <property type="entry name" value="Calcium-transporting ATPase, cytoplasmic transduction domain A"/>
    <property type="match status" value="1"/>
</dbReference>
<keyword evidence="6" id="KW-0256">Endoplasmic reticulum</keyword>
<keyword evidence="9" id="KW-1278">Translocase</keyword>
<name>A0A9P6CM63_9AGAR</name>
<dbReference type="InterPro" id="IPR057255">
    <property type="entry name" value="2TM_P5A-ATPase"/>
</dbReference>
<protein>
    <submittedName>
        <fullName evidence="16">Endoplasmic reticulum Ca-transporting P-type ATPase</fullName>
    </submittedName>
</protein>
<comment type="subcellular location">
    <subcellularLocation>
        <location evidence="1">Endoplasmic reticulum membrane</location>
        <topology evidence="1">Multi-pass membrane protein</topology>
    </subcellularLocation>
</comment>
<dbReference type="EMBL" id="MU150247">
    <property type="protein sequence ID" value="KAF9465398.1"/>
    <property type="molecule type" value="Genomic_DNA"/>
</dbReference>
<keyword evidence="17" id="KW-1185">Reference proteome</keyword>
<keyword evidence="5" id="KW-0547">Nucleotide-binding</keyword>
<feature type="transmembrane region" description="Helical" evidence="13">
    <location>
        <begin position="198"/>
        <end position="218"/>
    </location>
</feature>
<dbReference type="SFLD" id="SFLDG00002">
    <property type="entry name" value="C1.7:_P-type_atpase_like"/>
    <property type="match status" value="1"/>
</dbReference>
<proteinExistence type="inferred from homology"/>
<reference evidence="16" key="1">
    <citation type="submission" date="2020-11" db="EMBL/GenBank/DDBJ databases">
        <authorList>
            <consortium name="DOE Joint Genome Institute"/>
            <person name="Ahrendt S."/>
            <person name="Riley R."/>
            <person name="Andreopoulos W."/>
            <person name="Labutti K."/>
            <person name="Pangilinan J."/>
            <person name="Ruiz-Duenas F.J."/>
            <person name="Barrasa J.M."/>
            <person name="Sanchez-Garcia M."/>
            <person name="Camarero S."/>
            <person name="Miyauchi S."/>
            <person name="Serrano A."/>
            <person name="Linde D."/>
            <person name="Babiker R."/>
            <person name="Drula E."/>
            <person name="Ayuso-Fernandez I."/>
            <person name="Pacheco R."/>
            <person name="Padilla G."/>
            <person name="Ferreira P."/>
            <person name="Barriuso J."/>
            <person name="Kellner H."/>
            <person name="Castanera R."/>
            <person name="Alfaro M."/>
            <person name="Ramirez L."/>
            <person name="Pisabarro A.G."/>
            <person name="Kuo A."/>
            <person name="Tritt A."/>
            <person name="Lipzen A."/>
            <person name="He G."/>
            <person name="Yan M."/>
            <person name="Ng V."/>
            <person name="Cullen D."/>
            <person name="Martin F."/>
            <person name="Rosso M.-N."/>
            <person name="Henrissat B."/>
            <person name="Hibbett D."/>
            <person name="Martinez A.T."/>
            <person name="Grigoriev I.V."/>
        </authorList>
    </citation>
    <scope>NUCLEOTIDE SEQUENCE</scope>
    <source>
        <strain evidence="16">CBS 247.69</strain>
    </source>
</reference>
<dbReference type="GO" id="GO:0019829">
    <property type="term" value="F:ATPase-coupled monoatomic cation transmembrane transporter activity"/>
    <property type="evidence" value="ECO:0007669"/>
    <property type="project" value="TreeGrafter"/>
</dbReference>
<dbReference type="InterPro" id="IPR001757">
    <property type="entry name" value="P_typ_ATPase"/>
</dbReference>
<dbReference type="NCBIfam" id="TIGR01494">
    <property type="entry name" value="ATPase_P-type"/>
    <property type="match status" value="1"/>
</dbReference>
<evidence type="ECO:0000313" key="17">
    <source>
        <dbReference type="Proteomes" id="UP000807353"/>
    </source>
</evidence>
<feature type="transmembrane region" description="Helical" evidence="13">
    <location>
        <begin position="60"/>
        <end position="78"/>
    </location>
</feature>
<feature type="transmembrane region" description="Helical" evidence="13">
    <location>
        <begin position="1005"/>
        <end position="1023"/>
    </location>
</feature>
<evidence type="ECO:0000256" key="10">
    <source>
        <dbReference type="ARBA" id="ARBA00022989"/>
    </source>
</evidence>
<feature type="domain" description="P-type ATPase A" evidence="14">
    <location>
        <begin position="263"/>
        <end position="392"/>
    </location>
</feature>
<keyword evidence="3 13" id="KW-0812">Transmembrane</keyword>
<evidence type="ECO:0000313" key="16">
    <source>
        <dbReference type="EMBL" id="KAF9465398.1"/>
    </source>
</evidence>
<dbReference type="PANTHER" id="PTHR45630:SF7">
    <property type="entry name" value="ENDOPLASMIC RETICULUM TRANSMEMBRANE HELIX TRANSLOCASE"/>
    <property type="match status" value="1"/>
</dbReference>
<dbReference type="OrthoDB" id="48943at2759"/>
<dbReference type="AlphaFoldDB" id="A0A9P6CM63"/>
<dbReference type="InterPro" id="IPR059000">
    <property type="entry name" value="ATPase_P-type_domA"/>
</dbReference>